<dbReference type="OrthoDB" id="836926at2"/>
<sequence>MKNFILLSLFSLNICGFSMAQSGQEKVLSISLNRSAQFRSLIGDTYEIEQDTVFNSVPGFKVHAYWEEKKFLPDTTTYLILTYPNFFVATSGQNNQKNKITRNSFTGLSRNGFQLDAMESLSLNPDSTVKMSLPMFPEPKIRTSIIGINGKNLIITKKDFFAIPRDTVFATGYSGIATGQLTLPFKFRPGVRHDGDKTPFAMSTDVTIGAYAGPRYRISKRQNYYIVLPLTLGLSFININENSTSSSGNTDVKAGIYPGITGAAGAIVQIGTFTVGLVAGLDWVSQVGNSWIYQSKPWASFAIGYSFLK</sequence>
<dbReference type="EMBL" id="SMFL01000030">
    <property type="protein sequence ID" value="TDE08068.1"/>
    <property type="molecule type" value="Genomic_DNA"/>
</dbReference>
<dbReference type="Proteomes" id="UP000294850">
    <property type="component" value="Unassembled WGS sequence"/>
</dbReference>
<organism evidence="2 3">
    <name type="scientific">Dyadobacter psychrotolerans</name>
    <dbReference type="NCBI Taxonomy" id="2541721"/>
    <lineage>
        <taxon>Bacteria</taxon>
        <taxon>Pseudomonadati</taxon>
        <taxon>Bacteroidota</taxon>
        <taxon>Cytophagia</taxon>
        <taxon>Cytophagales</taxon>
        <taxon>Spirosomataceae</taxon>
        <taxon>Dyadobacter</taxon>
    </lineage>
</organism>
<evidence type="ECO:0000313" key="2">
    <source>
        <dbReference type="EMBL" id="TDE08068.1"/>
    </source>
</evidence>
<feature type="chain" id="PRO_5020342512" description="Outer membrane protein beta-barrel domain-containing protein" evidence="1">
    <location>
        <begin position="21"/>
        <end position="309"/>
    </location>
</feature>
<proteinExistence type="predicted"/>
<accession>A0A4V2Z2J4</accession>
<protein>
    <recommendedName>
        <fullName evidence="4">Outer membrane protein beta-barrel domain-containing protein</fullName>
    </recommendedName>
</protein>
<keyword evidence="1" id="KW-0732">Signal</keyword>
<comment type="caution">
    <text evidence="2">The sequence shown here is derived from an EMBL/GenBank/DDBJ whole genome shotgun (WGS) entry which is preliminary data.</text>
</comment>
<gene>
    <name evidence="2" type="ORF">E0F88_33185</name>
</gene>
<dbReference type="RefSeq" id="WP_131963047.1">
    <property type="nucleotide sequence ID" value="NZ_SMFL01000030.1"/>
</dbReference>
<reference evidence="2 3" key="1">
    <citation type="submission" date="2019-03" db="EMBL/GenBank/DDBJ databases">
        <title>Dyadobacter AR-3-6 sp. nov., isolated from arctic soil.</title>
        <authorList>
            <person name="Chaudhary D.K."/>
        </authorList>
    </citation>
    <scope>NUCLEOTIDE SEQUENCE [LARGE SCALE GENOMIC DNA]</scope>
    <source>
        <strain evidence="2 3">AR-3-6</strain>
    </source>
</reference>
<evidence type="ECO:0000313" key="3">
    <source>
        <dbReference type="Proteomes" id="UP000294850"/>
    </source>
</evidence>
<keyword evidence="3" id="KW-1185">Reference proteome</keyword>
<name>A0A4V2Z2J4_9BACT</name>
<evidence type="ECO:0000256" key="1">
    <source>
        <dbReference type="SAM" id="SignalP"/>
    </source>
</evidence>
<dbReference type="AlphaFoldDB" id="A0A4V2Z2J4"/>
<evidence type="ECO:0008006" key="4">
    <source>
        <dbReference type="Google" id="ProtNLM"/>
    </source>
</evidence>
<feature type="signal peptide" evidence="1">
    <location>
        <begin position="1"/>
        <end position="20"/>
    </location>
</feature>